<evidence type="ECO:0000313" key="3">
    <source>
        <dbReference type="Proteomes" id="UP000019487"/>
    </source>
</evidence>
<dbReference type="HOGENOM" id="CLU_2414540_0_0_1"/>
<protein>
    <submittedName>
        <fullName evidence="2">Uncharacterized protein</fullName>
    </submittedName>
</protein>
<comment type="caution">
    <text evidence="2">The sequence shown here is derived from an EMBL/GenBank/DDBJ whole genome shotgun (WGS) entry which is preliminary data.</text>
</comment>
<evidence type="ECO:0000313" key="2">
    <source>
        <dbReference type="EMBL" id="ESZ97661.1"/>
    </source>
</evidence>
<dbReference type="AlphaFoldDB" id="W9CP69"/>
<feature type="compositionally biased region" description="Basic and acidic residues" evidence="1">
    <location>
        <begin position="83"/>
        <end position="92"/>
    </location>
</feature>
<organism evidence="2 3">
    <name type="scientific">Sclerotinia borealis (strain F-4128)</name>
    <dbReference type="NCBI Taxonomy" id="1432307"/>
    <lineage>
        <taxon>Eukaryota</taxon>
        <taxon>Fungi</taxon>
        <taxon>Dikarya</taxon>
        <taxon>Ascomycota</taxon>
        <taxon>Pezizomycotina</taxon>
        <taxon>Leotiomycetes</taxon>
        <taxon>Helotiales</taxon>
        <taxon>Sclerotiniaceae</taxon>
        <taxon>Sclerotinia</taxon>
    </lineage>
</organism>
<name>W9CP69_SCLBF</name>
<gene>
    <name evidence="2" type="ORF">SBOR_1943</name>
</gene>
<keyword evidence="3" id="KW-1185">Reference proteome</keyword>
<proteinExistence type="predicted"/>
<evidence type="ECO:0000256" key="1">
    <source>
        <dbReference type="SAM" id="MobiDB-lite"/>
    </source>
</evidence>
<feature type="compositionally biased region" description="Basic residues" evidence="1">
    <location>
        <begin position="1"/>
        <end position="11"/>
    </location>
</feature>
<reference evidence="2 3" key="1">
    <citation type="journal article" date="2014" name="Genome Announc.">
        <title>Draft genome sequence of Sclerotinia borealis, a psychrophilic plant pathogenic fungus.</title>
        <authorList>
            <person name="Mardanov A.V."/>
            <person name="Beletsky A.V."/>
            <person name="Kadnikov V.V."/>
            <person name="Ignatov A.N."/>
            <person name="Ravin N.V."/>
        </authorList>
    </citation>
    <scope>NUCLEOTIDE SEQUENCE [LARGE SCALE GENOMIC DNA]</scope>
    <source>
        <strain evidence="3">F-4157</strain>
    </source>
</reference>
<feature type="region of interest" description="Disordered" evidence="1">
    <location>
        <begin position="1"/>
        <end position="27"/>
    </location>
</feature>
<sequence length="92" mass="10108">MPASPRTHKKNIQSNTSRPSSLAAPVFSIMPSSKKPVNLTISEIRPGQEYWFAPNSPLRSPKAAKKPAAPESENIPIKLDQSNNKKDNTGKR</sequence>
<dbReference type="Proteomes" id="UP000019487">
    <property type="component" value="Unassembled WGS sequence"/>
</dbReference>
<dbReference type="EMBL" id="AYSA01000076">
    <property type="protein sequence ID" value="ESZ97661.1"/>
    <property type="molecule type" value="Genomic_DNA"/>
</dbReference>
<feature type="region of interest" description="Disordered" evidence="1">
    <location>
        <begin position="51"/>
        <end position="92"/>
    </location>
</feature>
<accession>W9CP69</accession>